<keyword evidence="2" id="KW-0479">Metal-binding</keyword>
<evidence type="ECO:0000313" key="8">
    <source>
        <dbReference type="EMBL" id="KAB8069914.1"/>
    </source>
</evidence>
<evidence type="ECO:0000256" key="6">
    <source>
        <dbReference type="ARBA" id="ARBA00023242"/>
    </source>
</evidence>
<name>A0A5N5WRT2_9EURO</name>
<evidence type="ECO:0000256" key="3">
    <source>
        <dbReference type="ARBA" id="ARBA00023015"/>
    </source>
</evidence>
<gene>
    <name evidence="8" type="ORF">BDV29DRAFT_194527</name>
</gene>
<dbReference type="SUPFAM" id="SSF57701">
    <property type="entry name" value="Zn2/Cys6 DNA-binding domain"/>
    <property type="match status" value="1"/>
</dbReference>
<keyword evidence="3" id="KW-0805">Transcription regulation</keyword>
<dbReference type="GO" id="GO:0009893">
    <property type="term" value="P:positive regulation of metabolic process"/>
    <property type="evidence" value="ECO:0007669"/>
    <property type="project" value="UniProtKB-ARBA"/>
</dbReference>
<keyword evidence="6" id="KW-0539">Nucleus</keyword>
<accession>A0A5N5WRT2</accession>
<organism evidence="8 9">
    <name type="scientific">Aspergillus leporis</name>
    <dbReference type="NCBI Taxonomy" id="41062"/>
    <lineage>
        <taxon>Eukaryota</taxon>
        <taxon>Fungi</taxon>
        <taxon>Dikarya</taxon>
        <taxon>Ascomycota</taxon>
        <taxon>Pezizomycotina</taxon>
        <taxon>Eurotiomycetes</taxon>
        <taxon>Eurotiomycetidae</taxon>
        <taxon>Eurotiales</taxon>
        <taxon>Aspergillaceae</taxon>
        <taxon>Aspergillus</taxon>
        <taxon>Aspergillus subgen. Circumdati</taxon>
    </lineage>
</organism>
<evidence type="ECO:0000256" key="1">
    <source>
        <dbReference type="ARBA" id="ARBA00004123"/>
    </source>
</evidence>
<keyword evidence="9" id="KW-1185">Reference proteome</keyword>
<dbReference type="Pfam" id="PF00172">
    <property type="entry name" value="Zn_clus"/>
    <property type="match status" value="1"/>
</dbReference>
<reference evidence="8 9" key="1">
    <citation type="submission" date="2019-04" db="EMBL/GenBank/DDBJ databases">
        <title>Friends and foes A comparative genomics study of 23 Aspergillus species from section Flavi.</title>
        <authorList>
            <consortium name="DOE Joint Genome Institute"/>
            <person name="Kjaerbolling I."/>
            <person name="Vesth T."/>
            <person name="Frisvad J.C."/>
            <person name="Nybo J.L."/>
            <person name="Theobald S."/>
            <person name="Kildgaard S."/>
            <person name="Isbrandt T."/>
            <person name="Kuo A."/>
            <person name="Sato A."/>
            <person name="Lyhne E.K."/>
            <person name="Kogle M.E."/>
            <person name="Wiebenga A."/>
            <person name="Kun R.S."/>
            <person name="Lubbers R.J."/>
            <person name="Makela M.R."/>
            <person name="Barry K."/>
            <person name="Chovatia M."/>
            <person name="Clum A."/>
            <person name="Daum C."/>
            <person name="Haridas S."/>
            <person name="He G."/>
            <person name="LaButti K."/>
            <person name="Lipzen A."/>
            <person name="Mondo S."/>
            <person name="Riley R."/>
            <person name="Salamov A."/>
            <person name="Simmons B.A."/>
            <person name="Magnuson J.K."/>
            <person name="Henrissat B."/>
            <person name="Mortensen U.H."/>
            <person name="Larsen T.O."/>
            <person name="Devries R.P."/>
            <person name="Grigoriev I.V."/>
            <person name="Machida M."/>
            <person name="Baker S.E."/>
            <person name="Andersen M.R."/>
        </authorList>
    </citation>
    <scope>NUCLEOTIDE SEQUENCE [LARGE SCALE GENOMIC DNA]</scope>
    <source>
        <strain evidence="8 9">CBS 151.66</strain>
    </source>
</reference>
<dbReference type="Gene3D" id="4.10.240.10">
    <property type="entry name" value="Zn(2)-C6 fungal-type DNA-binding domain"/>
    <property type="match status" value="1"/>
</dbReference>
<sequence length="304" mass="33702">MQSHPPFGHALRTSCDKCRAAKVKCQREGQSCSRCLQRGDDCVTTFNPRKVSKPDRKGKILDMESRIERMESILAASGLASEATTPATTGTSTDLDDQLSMLFIHDEGSSTFIGSSSGLSLLSPAGLQWIASRTGSSDLSDLIQRRVRACPPLSEEVRLWRDQDSTAQTPLPPKNIADHFVACKVISMDYFDIFNNIIPLFRRDKFGKMYEQQYSSHPPKSTSWYASFNVILALGCLLSHEDDTSATTECSMVASIDAVDYLRNSWSVFTELSLHCRDIMTVQAFLGPRLTIALLVSRHGSPPR</sequence>
<proteinExistence type="predicted"/>
<dbReference type="AlphaFoldDB" id="A0A5N5WRT2"/>
<dbReference type="CDD" id="cd00067">
    <property type="entry name" value="GAL4"/>
    <property type="match status" value="1"/>
</dbReference>
<dbReference type="PROSITE" id="PS00463">
    <property type="entry name" value="ZN2_CY6_FUNGAL_1"/>
    <property type="match status" value="1"/>
</dbReference>
<dbReference type="PROSITE" id="PS50048">
    <property type="entry name" value="ZN2_CY6_FUNGAL_2"/>
    <property type="match status" value="1"/>
</dbReference>
<dbReference type="GO" id="GO:0008270">
    <property type="term" value="F:zinc ion binding"/>
    <property type="evidence" value="ECO:0007669"/>
    <property type="project" value="InterPro"/>
</dbReference>
<feature type="domain" description="Zn(2)-C6 fungal-type" evidence="7">
    <location>
        <begin position="14"/>
        <end position="44"/>
    </location>
</feature>
<dbReference type="GO" id="GO:0003677">
    <property type="term" value="F:DNA binding"/>
    <property type="evidence" value="ECO:0007669"/>
    <property type="project" value="UniProtKB-KW"/>
</dbReference>
<dbReference type="GO" id="GO:0000981">
    <property type="term" value="F:DNA-binding transcription factor activity, RNA polymerase II-specific"/>
    <property type="evidence" value="ECO:0007669"/>
    <property type="project" value="InterPro"/>
</dbReference>
<dbReference type="GO" id="GO:0005634">
    <property type="term" value="C:nucleus"/>
    <property type="evidence" value="ECO:0007669"/>
    <property type="project" value="UniProtKB-SubCell"/>
</dbReference>
<dbReference type="SMART" id="SM00066">
    <property type="entry name" value="GAL4"/>
    <property type="match status" value="1"/>
</dbReference>
<keyword evidence="4" id="KW-0238">DNA-binding</keyword>
<comment type="subcellular location">
    <subcellularLocation>
        <location evidence="1">Nucleus</location>
    </subcellularLocation>
</comment>
<dbReference type="Pfam" id="PF04082">
    <property type="entry name" value="Fungal_trans"/>
    <property type="match status" value="1"/>
</dbReference>
<dbReference type="EMBL" id="ML732322">
    <property type="protein sequence ID" value="KAB8069914.1"/>
    <property type="molecule type" value="Genomic_DNA"/>
</dbReference>
<dbReference type="CDD" id="cd12148">
    <property type="entry name" value="fungal_TF_MHR"/>
    <property type="match status" value="1"/>
</dbReference>
<evidence type="ECO:0000259" key="7">
    <source>
        <dbReference type="PROSITE" id="PS50048"/>
    </source>
</evidence>
<evidence type="ECO:0000313" key="9">
    <source>
        <dbReference type="Proteomes" id="UP000326565"/>
    </source>
</evidence>
<evidence type="ECO:0000256" key="2">
    <source>
        <dbReference type="ARBA" id="ARBA00022723"/>
    </source>
</evidence>
<dbReference type="InterPro" id="IPR001138">
    <property type="entry name" value="Zn2Cys6_DnaBD"/>
</dbReference>
<dbReference type="GO" id="GO:0006351">
    <property type="term" value="P:DNA-templated transcription"/>
    <property type="evidence" value="ECO:0007669"/>
    <property type="project" value="InterPro"/>
</dbReference>
<dbReference type="InterPro" id="IPR036864">
    <property type="entry name" value="Zn2-C6_fun-type_DNA-bd_sf"/>
</dbReference>
<dbReference type="InterPro" id="IPR007219">
    <property type="entry name" value="XnlR_reg_dom"/>
</dbReference>
<keyword evidence="5" id="KW-0804">Transcription</keyword>
<evidence type="ECO:0000256" key="5">
    <source>
        <dbReference type="ARBA" id="ARBA00023163"/>
    </source>
</evidence>
<dbReference type="PANTHER" id="PTHR46910">
    <property type="entry name" value="TRANSCRIPTION FACTOR PDR1"/>
    <property type="match status" value="1"/>
</dbReference>
<dbReference type="Proteomes" id="UP000326565">
    <property type="component" value="Unassembled WGS sequence"/>
</dbReference>
<evidence type="ECO:0000256" key="4">
    <source>
        <dbReference type="ARBA" id="ARBA00023125"/>
    </source>
</evidence>
<dbReference type="InterPro" id="IPR050987">
    <property type="entry name" value="AtrR-like"/>
</dbReference>
<protein>
    <recommendedName>
        <fullName evidence="7">Zn(2)-C6 fungal-type domain-containing protein</fullName>
    </recommendedName>
</protein>
<dbReference type="PANTHER" id="PTHR46910:SF37">
    <property type="entry name" value="ZN(II)2CYS6 TRANSCRIPTION FACTOR (EUROFUNG)"/>
    <property type="match status" value="1"/>
</dbReference>
<dbReference type="OrthoDB" id="2123952at2759"/>